<keyword evidence="2 8" id="KW-0479">Metal-binding</keyword>
<comment type="similarity">
    <text evidence="1 8">Belongs to the copper/topaquinone oxidase family.</text>
</comment>
<evidence type="ECO:0000259" key="10">
    <source>
        <dbReference type="Pfam" id="PF01179"/>
    </source>
</evidence>
<comment type="cofactor">
    <cofactor evidence="8">
        <name>Cu cation</name>
        <dbReference type="ChEBI" id="CHEBI:23378"/>
    </cofactor>
    <text evidence="8">Contains 1 topaquinone per subunit.</text>
</comment>
<evidence type="ECO:0000256" key="7">
    <source>
        <dbReference type="PIRSR" id="PIRSR600269-51"/>
    </source>
</evidence>
<feature type="modified residue" description="2',4',5'-topaquinone" evidence="7">
    <location>
        <position position="397"/>
    </location>
</feature>
<dbReference type="SUPFAM" id="SSF54416">
    <property type="entry name" value="Amine oxidase N-terminal region"/>
    <property type="match status" value="2"/>
</dbReference>
<evidence type="ECO:0000256" key="4">
    <source>
        <dbReference type="ARBA" id="ARBA00023002"/>
    </source>
</evidence>
<feature type="region of interest" description="Disordered" evidence="9">
    <location>
        <begin position="644"/>
        <end position="663"/>
    </location>
</feature>
<accession>A0A317PP53</accession>
<reference evidence="13 14" key="1">
    <citation type="submission" date="2018-05" db="EMBL/GenBank/DDBJ databases">
        <title>Genomic Encyclopedia of Type Strains, Phase IV (KMG-IV): sequencing the most valuable type-strain genomes for metagenomic binning, comparative biology and taxonomic classification.</title>
        <authorList>
            <person name="Goeker M."/>
        </authorList>
    </citation>
    <scope>NUCLEOTIDE SEQUENCE [LARGE SCALE GENOMIC DNA]</scope>
    <source>
        <strain evidence="13 14">DSM 16791</strain>
    </source>
</reference>
<comment type="caution">
    <text evidence="13">The sequence shown here is derived from an EMBL/GenBank/DDBJ whole genome shotgun (WGS) entry which is preliminary data.</text>
</comment>
<dbReference type="GO" id="GO:0008131">
    <property type="term" value="F:primary methylamine oxidase activity"/>
    <property type="evidence" value="ECO:0007669"/>
    <property type="project" value="InterPro"/>
</dbReference>
<dbReference type="InterPro" id="IPR016182">
    <property type="entry name" value="Cu_amine_oxidase_N-reg"/>
</dbReference>
<evidence type="ECO:0000256" key="1">
    <source>
        <dbReference type="ARBA" id="ARBA00007983"/>
    </source>
</evidence>
<dbReference type="Proteomes" id="UP000246352">
    <property type="component" value="Unassembled WGS sequence"/>
</dbReference>
<dbReference type="EMBL" id="QGTR01000003">
    <property type="protein sequence ID" value="PWW00281.1"/>
    <property type="molecule type" value="Genomic_DNA"/>
</dbReference>
<feature type="domain" description="Copper amine oxidase catalytic" evidence="10">
    <location>
        <begin position="237"/>
        <end position="638"/>
    </location>
</feature>
<keyword evidence="4 8" id="KW-0560">Oxidoreductase</keyword>
<dbReference type="OrthoDB" id="9772590at2"/>
<dbReference type="InterPro" id="IPR000269">
    <property type="entry name" value="Cu_amine_oxidase"/>
</dbReference>
<dbReference type="NCBIfam" id="NF008559">
    <property type="entry name" value="PRK11504.1"/>
    <property type="match status" value="1"/>
</dbReference>
<dbReference type="InterPro" id="IPR015802">
    <property type="entry name" value="Cu_amine_oxidase_N3"/>
</dbReference>
<evidence type="ECO:0000256" key="6">
    <source>
        <dbReference type="PIRSR" id="PIRSR600269-50"/>
    </source>
</evidence>
<feature type="active site" description="Proton acceptor" evidence="6">
    <location>
        <position position="313"/>
    </location>
</feature>
<dbReference type="PROSITE" id="PS01164">
    <property type="entry name" value="COPPER_AMINE_OXID_1"/>
    <property type="match status" value="1"/>
</dbReference>
<feature type="domain" description="Copper amine oxidase N2-terminal" evidence="11">
    <location>
        <begin position="19"/>
        <end position="65"/>
    </location>
</feature>
<dbReference type="PANTHER" id="PTHR10638:SF41">
    <property type="entry name" value="AMINE OXIDASE"/>
    <property type="match status" value="1"/>
</dbReference>
<dbReference type="AlphaFoldDB" id="A0A317PP53"/>
<evidence type="ECO:0000259" key="11">
    <source>
        <dbReference type="Pfam" id="PF02727"/>
    </source>
</evidence>
<dbReference type="RefSeq" id="WP_110032515.1">
    <property type="nucleotide sequence ID" value="NZ_QGTR01000003.1"/>
</dbReference>
<dbReference type="Pfam" id="PF01179">
    <property type="entry name" value="Cu_amine_oxid"/>
    <property type="match status" value="1"/>
</dbReference>
<dbReference type="InterPro" id="IPR015800">
    <property type="entry name" value="Cu_amine_oxidase_N2"/>
</dbReference>
<evidence type="ECO:0000259" key="12">
    <source>
        <dbReference type="Pfam" id="PF02728"/>
    </source>
</evidence>
<dbReference type="Pfam" id="PF02728">
    <property type="entry name" value="Cu_amine_oxidN3"/>
    <property type="match status" value="1"/>
</dbReference>
<feature type="domain" description="Copper amine oxidase N3-terminal" evidence="12">
    <location>
        <begin position="110"/>
        <end position="204"/>
    </location>
</feature>
<keyword evidence="3 6" id="KW-0801">TPQ</keyword>
<sequence length="663" mass="73962">MLTTVEKNQAAMAAAGAAHPLDPLSAEEIVAVASIVRAAYDFGAELLFETIELCEPAKDVVRGFVAGMQIERTARFNAYRRGATGVWRGKVSLTEGAITTVDFLADVRQMISPEEFFMIEDAAKADPRFIAAIERRGITDMSLVCVDPWTAGNFGIEGEENRRLAHTFVWMRMFKLDNYYAHPVEGLNVVVDIDTMEVLRVDDHSAAGGIDVPIPQTPINYDSSILTDFRAPLKPLDVVQREGPSFTLDGNLLTWDNWDLRIGFNGREGLVLYRLGYTVGGDRRPVGYRLSMSEMVVPYGTPEGVHYRKNVFDSGEYGFGKLVNSLALGCDCLGHIQYMDVVLPDMMGNPRVIPSGICIHEEDAGLAWKHFDFRSERTETRRTRRLVVSSITTVGNYEYCCYWYLYQDGRIEFEMKATGIINTVACFPGSDQKYGTEVAPGVVGYNHQHVFCMRLDMEIDGPNNTVIECDTIAPAMGPGNPMGNAFYVEQTPLSSELKARRKVDFEKSRYWKIVNPDRKNWVGKPTGYKIDTPSAIQPYIDPQGPSGARSGFIYNHIWVTPYDPEERYPAGEFVNHSAPGDGLPKWTARDRPTENTDIVVWHSFGLHHIPRVEDHPVQPCVFCGFTLMPLNFFDGNPLINLPPETNMASRSHGKDAGSCCAGD</sequence>
<dbReference type="PANTHER" id="PTHR10638">
    <property type="entry name" value="COPPER AMINE OXIDASE"/>
    <property type="match status" value="1"/>
</dbReference>
<dbReference type="SUPFAM" id="SSF49998">
    <property type="entry name" value="Amine oxidase catalytic domain"/>
    <property type="match status" value="1"/>
</dbReference>
<protein>
    <recommendedName>
        <fullName evidence="8">Amine oxidase</fullName>
        <ecNumber evidence="8">1.4.3.-</ecNumber>
    </recommendedName>
</protein>
<organism evidence="13 14">
    <name type="scientific">Hoeflea marina</name>
    <dbReference type="NCBI Taxonomy" id="274592"/>
    <lineage>
        <taxon>Bacteria</taxon>
        <taxon>Pseudomonadati</taxon>
        <taxon>Pseudomonadota</taxon>
        <taxon>Alphaproteobacteria</taxon>
        <taxon>Hyphomicrobiales</taxon>
        <taxon>Rhizobiaceae</taxon>
        <taxon>Hoeflea</taxon>
    </lineage>
</organism>
<dbReference type="Gene3D" id="2.70.98.20">
    <property type="entry name" value="Copper amine oxidase, catalytic domain"/>
    <property type="match status" value="1"/>
</dbReference>
<dbReference type="GO" id="GO:0005507">
    <property type="term" value="F:copper ion binding"/>
    <property type="evidence" value="ECO:0007669"/>
    <property type="project" value="InterPro"/>
</dbReference>
<dbReference type="InterPro" id="IPR036460">
    <property type="entry name" value="Cu_amine_oxidase_C_sf"/>
</dbReference>
<dbReference type="EC" id="1.4.3.-" evidence="8"/>
<feature type="active site" description="Schiff-base intermediate with substrate; via topaquinone" evidence="6">
    <location>
        <position position="397"/>
    </location>
</feature>
<dbReference type="GO" id="GO:0048038">
    <property type="term" value="F:quinone binding"/>
    <property type="evidence" value="ECO:0007669"/>
    <property type="project" value="InterPro"/>
</dbReference>
<dbReference type="InterPro" id="IPR049948">
    <property type="entry name" value="Cu_Am_ox_TPQ-bd"/>
</dbReference>
<gene>
    <name evidence="13" type="ORF">DFR52_103484</name>
</gene>
<comment type="PTM">
    <text evidence="7 8">Topaquinone (TPQ) is generated by copper-dependent autoxidation of a specific tyrosyl residue.</text>
</comment>
<evidence type="ECO:0000256" key="9">
    <source>
        <dbReference type="SAM" id="MobiDB-lite"/>
    </source>
</evidence>
<dbReference type="Gene3D" id="3.10.450.40">
    <property type="match status" value="2"/>
</dbReference>
<evidence type="ECO:0000313" key="14">
    <source>
        <dbReference type="Proteomes" id="UP000246352"/>
    </source>
</evidence>
<evidence type="ECO:0000256" key="2">
    <source>
        <dbReference type="ARBA" id="ARBA00022723"/>
    </source>
</evidence>
<evidence type="ECO:0000256" key="3">
    <source>
        <dbReference type="ARBA" id="ARBA00022772"/>
    </source>
</evidence>
<proteinExistence type="inferred from homology"/>
<dbReference type="InterPro" id="IPR015798">
    <property type="entry name" value="Cu_amine_oxidase_C"/>
</dbReference>
<dbReference type="Pfam" id="PF02727">
    <property type="entry name" value="Cu_amine_oxidN2"/>
    <property type="match status" value="1"/>
</dbReference>
<evidence type="ECO:0000256" key="5">
    <source>
        <dbReference type="ARBA" id="ARBA00023008"/>
    </source>
</evidence>
<evidence type="ECO:0000256" key="8">
    <source>
        <dbReference type="RuleBase" id="RU000672"/>
    </source>
</evidence>
<evidence type="ECO:0000313" key="13">
    <source>
        <dbReference type="EMBL" id="PWW00281.1"/>
    </source>
</evidence>
<name>A0A317PP53_9HYPH</name>
<keyword evidence="14" id="KW-1185">Reference proteome</keyword>
<keyword evidence="5 8" id="KW-0186">Copper</keyword>
<dbReference type="GO" id="GO:0009308">
    <property type="term" value="P:amine metabolic process"/>
    <property type="evidence" value="ECO:0007669"/>
    <property type="project" value="UniProtKB-UniRule"/>
</dbReference>